<keyword evidence="3" id="KW-1185">Reference proteome</keyword>
<proteinExistence type="predicted"/>
<dbReference type="EMBL" id="JAFFZP010000001">
    <property type="protein sequence ID" value="MBN0985756.1"/>
    <property type="molecule type" value="Genomic_DNA"/>
</dbReference>
<dbReference type="RefSeq" id="WP_205209419.1">
    <property type="nucleotide sequence ID" value="NZ_JAFFZO010000006.1"/>
</dbReference>
<evidence type="ECO:0000256" key="1">
    <source>
        <dbReference type="SAM" id="SignalP"/>
    </source>
</evidence>
<evidence type="ECO:0000313" key="3">
    <source>
        <dbReference type="Proteomes" id="UP000760472"/>
    </source>
</evidence>
<evidence type="ECO:0000313" key="2">
    <source>
        <dbReference type="EMBL" id="MBN0985756.1"/>
    </source>
</evidence>
<organism evidence="2 3">
    <name type="scientific">Amphritea pacifica</name>
    <dbReference type="NCBI Taxonomy" id="2811233"/>
    <lineage>
        <taxon>Bacteria</taxon>
        <taxon>Pseudomonadati</taxon>
        <taxon>Pseudomonadota</taxon>
        <taxon>Gammaproteobacteria</taxon>
        <taxon>Oceanospirillales</taxon>
        <taxon>Oceanospirillaceae</taxon>
        <taxon>Amphritea</taxon>
    </lineage>
</organism>
<protein>
    <submittedName>
        <fullName evidence="2">DUF2782 domain-containing protein</fullName>
    </submittedName>
</protein>
<feature type="signal peptide" evidence="1">
    <location>
        <begin position="1"/>
        <end position="22"/>
    </location>
</feature>
<sequence length="95" mass="11050">MKKILILLTLLCSISLVPTVSADVLPEFDDNEPVVTIRHGEKATYFEYRVNGKLKEIKVKPVVGKTYYLRPTEEGEFQRFEDSSLMLPKWILFSW</sequence>
<feature type="chain" id="PRO_5047447257" evidence="1">
    <location>
        <begin position="23"/>
        <end position="95"/>
    </location>
</feature>
<reference evidence="2 3" key="1">
    <citation type="submission" date="2021-02" db="EMBL/GenBank/DDBJ databases">
        <title>A novel species of genus Amphritea isolated from a fishpond in China.</title>
        <authorList>
            <person name="Lu H."/>
        </authorList>
    </citation>
    <scope>NUCLEOTIDE SEQUENCE [LARGE SCALE GENOMIC DNA]</scope>
    <source>
        <strain evidence="2 3">RP18W</strain>
    </source>
</reference>
<dbReference type="Pfam" id="PF11191">
    <property type="entry name" value="DUF2782"/>
    <property type="match status" value="1"/>
</dbReference>
<accession>A0ABS2W210</accession>
<gene>
    <name evidence="2" type="ORF">JW498_00070</name>
</gene>
<name>A0ABS2W210_9GAMM</name>
<dbReference type="InterPro" id="IPR021357">
    <property type="entry name" value="DUF2782"/>
</dbReference>
<comment type="caution">
    <text evidence="2">The sequence shown here is derived from an EMBL/GenBank/DDBJ whole genome shotgun (WGS) entry which is preliminary data.</text>
</comment>
<dbReference type="Gene3D" id="2.20.130.30">
    <property type="entry name" value="Protein of unknown function DUF2782"/>
    <property type="match status" value="1"/>
</dbReference>
<keyword evidence="1" id="KW-0732">Signal</keyword>
<dbReference type="Proteomes" id="UP000760472">
    <property type="component" value="Unassembled WGS sequence"/>
</dbReference>